<evidence type="ECO:0000256" key="9">
    <source>
        <dbReference type="ARBA" id="ARBA00022840"/>
    </source>
</evidence>
<keyword evidence="20" id="KW-1185">Reference proteome</keyword>
<keyword evidence="12" id="KW-0829">Tyrosine-protein kinase</keyword>
<dbReference type="InterPro" id="IPR005702">
    <property type="entry name" value="Wzc-like_C"/>
</dbReference>
<keyword evidence="14" id="KW-0175">Coiled coil</keyword>
<dbReference type="PANTHER" id="PTHR32309:SF32">
    <property type="entry name" value="TYROSINE-PROTEIN KINASE ETK-RELATED"/>
    <property type="match status" value="1"/>
</dbReference>
<keyword evidence="6 15" id="KW-0812">Transmembrane</keyword>
<dbReference type="EMBL" id="PJZF01000023">
    <property type="protein sequence ID" value="PLR31852.1"/>
    <property type="molecule type" value="Genomic_DNA"/>
</dbReference>
<evidence type="ECO:0000313" key="19">
    <source>
        <dbReference type="EMBL" id="PLR31852.1"/>
    </source>
</evidence>
<feature type="coiled-coil region" evidence="14">
    <location>
        <begin position="255"/>
        <end position="303"/>
    </location>
</feature>
<sequence>MSEKNKVQSSHMGGNDEIDLGRLLGTLLDHRWLIIGITSLFAVIGIIYTLFATPIYKADAMVQVESTVGNAIMDNLDSIMPGAKPGSDAEIQLIQSRMVLGKTVADLNLDTQVQEHHFPVFGSGWARITGQKPAQIAVSRFSVPTVWMNKPLELELVDSKHFVLSTDDGEVLKGEVGKLATEGDFSLLVSDVKAEPGTRFDIIKRPEISAIKQIQNQIVIEDAGRDTGVLNLSLTGADPDLTQKTLESIANNYLMQNVERKSAEAEKSLEFLRVQLPEVRSKLDAAEDKLNRYRQQNDSVDMSLETKALLDQMVGLEGQLNELTFREAEISKLYTKSHPAYRTLLEKRQTLENEKNNLNKRVSSMPETQQEILRLTRDVQAGQEVYMQLLNKQQELSITKASTVGNVRIVDNALTQPGVVKPQKILIIIIAIMLGLIVSIFWIVVKIMLYRGIESPSVLEEAGINVYASIPLSEWQQKKDREIFAGNLKNAKRKEQAAGVLAIGNPTDLAVEAVRSLRTSLHFAMLEAKNNILMISGASPSIGKTFVCTNLAVVVAQTAKRVLIIDGDMRKGYTHDLLGLPNNSGLSDILSGQSSIQNAVKSAGVANFDIITRGKVPPNPSELLMHERFDELLTWASANYDIVLIDTPPVLAVTDAAIVGRKAGTALMVARYGVNTLKEIEVSINRFEQNGIEIKGVILNSVIKKASNYYGDYGYYEYEYKSAKQ</sequence>
<evidence type="ECO:0000256" key="3">
    <source>
        <dbReference type="ARBA" id="ARBA00022475"/>
    </source>
</evidence>
<dbReference type="NCBIfam" id="TIGR01007">
    <property type="entry name" value="eps_fam"/>
    <property type="match status" value="1"/>
</dbReference>
<dbReference type="Pfam" id="PF23607">
    <property type="entry name" value="WZC_N"/>
    <property type="match status" value="1"/>
</dbReference>
<evidence type="ECO:0000259" key="16">
    <source>
        <dbReference type="Pfam" id="PF02706"/>
    </source>
</evidence>
<comment type="catalytic activity">
    <reaction evidence="13">
        <text>L-tyrosyl-[protein] + ATP = O-phospho-L-tyrosyl-[protein] + ADP + H(+)</text>
        <dbReference type="Rhea" id="RHEA:10596"/>
        <dbReference type="Rhea" id="RHEA-COMP:10136"/>
        <dbReference type="Rhea" id="RHEA-COMP:20101"/>
        <dbReference type="ChEBI" id="CHEBI:15378"/>
        <dbReference type="ChEBI" id="CHEBI:30616"/>
        <dbReference type="ChEBI" id="CHEBI:46858"/>
        <dbReference type="ChEBI" id="CHEBI:61978"/>
        <dbReference type="ChEBI" id="CHEBI:456216"/>
    </reaction>
</comment>
<dbReference type="Gene3D" id="3.40.50.300">
    <property type="entry name" value="P-loop containing nucleotide triphosphate hydrolases"/>
    <property type="match status" value="1"/>
</dbReference>
<protein>
    <submittedName>
        <fullName evidence="19">Tyrosine-protein kinase Wzc</fullName>
    </submittedName>
</protein>
<keyword evidence="3" id="KW-1003">Cell membrane</keyword>
<evidence type="ECO:0000256" key="6">
    <source>
        <dbReference type="ARBA" id="ARBA00022692"/>
    </source>
</evidence>
<feature type="domain" description="Polysaccharide chain length determinant N-terminal" evidence="16">
    <location>
        <begin position="16"/>
        <end position="107"/>
    </location>
</feature>
<keyword evidence="9" id="KW-0067">ATP-binding</keyword>
<evidence type="ECO:0000259" key="18">
    <source>
        <dbReference type="Pfam" id="PF13807"/>
    </source>
</evidence>
<evidence type="ECO:0000259" key="17">
    <source>
        <dbReference type="Pfam" id="PF13614"/>
    </source>
</evidence>
<feature type="domain" description="AAA" evidence="17">
    <location>
        <begin position="542"/>
        <end position="654"/>
    </location>
</feature>
<reference evidence="19 20" key="1">
    <citation type="submission" date="2017-12" db="EMBL/GenBank/DDBJ databases">
        <title>Characterization of six clinical isolates of Enterochimera gen. nov., a novel genus of the Yersiniaciae family and the three species Enterochimera arupensis sp. nov., Enterochimera coloradensis sp. nov, and Enterochimera californica sp. nov.</title>
        <authorList>
            <person name="Rossi A."/>
            <person name="Fisher M."/>
        </authorList>
    </citation>
    <scope>NUCLEOTIDE SEQUENCE [LARGE SCALE GENOMIC DNA]</scope>
    <source>
        <strain evidence="20">2015-Iso6</strain>
    </source>
</reference>
<dbReference type="FunFam" id="3.40.50.300:FF:000527">
    <property type="entry name" value="Tyrosine-protein kinase etk"/>
    <property type="match status" value="1"/>
</dbReference>
<evidence type="ECO:0000256" key="10">
    <source>
        <dbReference type="ARBA" id="ARBA00022989"/>
    </source>
</evidence>
<evidence type="ECO:0000313" key="20">
    <source>
        <dbReference type="Proteomes" id="UP000234240"/>
    </source>
</evidence>
<dbReference type="GO" id="GO:0005524">
    <property type="term" value="F:ATP binding"/>
    <property type="evidence" value="ECO:0007669"/>
    <property type="project" value="UniProtKB-KW"/>
</dbReference>
<comment type="similarity">
    <text evidence="2">Belongs to the etk/wzc family.</text>
</comment>
<feature type="transmembrane region" description="Helical" evidence="15">
    <location>
        <begin position="425"/>
        <end position="445"/>
    </location>
</feature>
<evidence type="ECO:0000256" key="13">
    <source>
        <dbReference type="ARBA" id="ARBA00053015"/>
    </source>
</evidence>
<dbReference type="Pfam" id="PF13614">
    <property type="entry name" value="AAA_31"/>
    <property type="match status" value="1"/>
</dbReference>
<comment type="subcellular location">
    <subcellularLocation>
        <location evidence="1">Cell inner membrane</location>
        <topology evidence="1">Multi-pass membrane protein</topology>
    </subcellularLocation>
</comment>
<name>A0A2N5DX14_9GAMM</name>
<feature type="domain" description="Tyrosine-protein kinase G-rich" evidence="18">
    <location>
        <begin position="367"/>
        <end position="446"/>
    </location>
</feature>
<accession>A0A2N5DX14</accession>
<dbReference type="InterPro" id="IPR025669">
    <property type="entry name" value="AAA_dom"/>
</dbReference>
<dbReference type="OrthoDB" id="9775724at2"/>
<dbReference type="NCBIfam" id="NF008568">
    <property type="entry name" value="PRK11519.1"/>
    <property type="match status" value="1"/>
</dbReference>
<dbReference type="InterPro" id="IPR032807">
    <property type="entry name" value="GNVR"/>
</dbReference>
<gene>
    <name evidence="19" type="ORF">CYR55_19990</name>
</gene>
<dbReference type="Pfam" id="PF13807">
    <property type="entry name" value="GNVR"/>
    <property type="match status" value="1"/>
</dbReference>
<evidence type="ECO:0000256" key="11">
    <source>
        <dbReference type="ARBA" id="ARBA00023136"/>
    </source>
</evidence>
<dbReference type="InterPro" id="IPR050445">
    <property type="entry name" value="Bact_polysacc_biosynth/exp"/>
</dbReference>
<evidence type="ECO:0000256" key="4">
    <source>
        <dbReference type="ARBA" id="ARBA00022519"/>
    </source>
</evidence>
<comment type="caution">
    <text evidence="19">The sequence shown here is derived from an EMBL/GenBank/DDBJ whole genome shotgun (WGS) entry which is preliminary data.</text>
</comment>
<dbReference type="InterPro" id="IPR027417">
    <property type="entry name" value="P-loop_NTPase"/>
</dbReference>
<dbReference type="InterPro" id="IPR003856">
    <property type="entry name" value="LPS_length_determ_N"/>
</dbReference>
<keyword evidence="5" id="KW-0808">Transferase</keyword>
<evidence type="ECO:0000256" key="5">
    <source>
        <dbReference type="ARBA" id="ARBA00022679"/>
    </source>
</evidence>
<dbReference type="SUPFAM" id="SSF52540">
    <property type="entry name" value="P-loop containing nucleoside triphosphate hydrolases"/>
    <property type="match status" value="1"/>
</dbReference>
<evidence type="ECO:0000256" key="7">
    <source>
        <dbReference type="ARBA" id="ARBA00022741"/>
    </source>
</evidence>
<keyword evidence="8 19" id="KW-0418">Kinase</keyword>
<keyword evidence="7" id="KW-0547">Nucleotide-binding</keyword>
<keyword evidence="10 15" id="KW-1133">Transmembrane helix</keyword>
<dbReference type="GO" id="GO:0042802">
    <property type="term" value="F:identical protein binding"/>
    <property type="evidence" value="ECO:0007669"/>
    <property type="project" value="UniProtKB-ARBA"/>
</dbReference>
<evidence type="ECO:0000256" key="8">
    <source>
        <dbReference type="ARBA" id="ARBA00022777"/>
    </source>
</evidence>
<organism evidence="19 20">
    <name type="scientific">Chimaeribacter californicus</name>
    <dbReference type="NCBI Taxonomy" id="2060067"/>
    <lineage>
        <taxon>Bacteria</taxon>
        <taxon>Pseudomonadati</taxon>
        <taxon>Pseudomonadota</taxon>
        <taxon>Gammaproteobacteria</taxon>
        <taxon>Enterobacterales</taxon>
        <taxon>Yersiniaceae</taxon>
        <taxon>Chimaeribacter</taxon>
    </lineage>
</organism>
<evidence type="ECO:0000256" key="12">
    <source>
        <dbReference type="ARBA" id="ARBA00023137"/>
    </source>
</evidence>
<evidence type="ECO:0000256" key="15">
    <source>
        <dbReference type="SAM" id="Phobius"/>
    </source>
</evidence>
<dbReference type="AlphaFoldDB" id="A0A2N5DX14"/>
<dbReference type="PANTHER" id="PTHR32309">
    <property type="entry name" value="TYROSINE-PROTEIN KINASE"/>
    <property type="match status" value="1"/>
</dbReference>
<dbReference type="GO" id="GO:0005886">
    <property type="term" value="C:plasma membrane"/>
    <property type="evidence" value="ECO:0007669"/>
    <property type="project" value="UniProtKB-SubCell"/>
</dbReference>
<dbReference type="CDD" id="cd05387">
    <property type="entry name" value="BY-kinase"/>
    <property type="match status" value="1"/>
</dbReference>
<proteinExistence type="inferred from homology"/>
<feature type="transmembrane region" description="Helical" evidence="15">
    <location>
        <begin position="32"/>
        <end position="51"/>
    </location>
</feature>
<dbReference type="RefSeq" id="WP_101818097.1">
    <property type="nucleotide sequence ID" value="NZ_PJZF01000023.1"/>
</dbReference>
<evidence type="ECO:0000256" key="14">
    <source>
        <dbReference type="SAM" id="Coils"/>
    </source>
</evidence>
<dbReference type="Pfam" id="PF02706">
    <property type="entry name" value="Wzz"/>
    <property type="match status" value="1"/>
</dbReference>
<evidence type="ECO:0000256" key="1">
    <source>
        <dbReference type="ARBA" id="ARBA00004429"/>
    </source>
</evidence>
<keyword evidence="11 15" id="KW-0472">Membrane</keyword>
<keyword evidence="4" id="KW-0997">Cell inner membrane</keyword>
<dbReference type="Proteomes" id="UP000234240">
    <property type="component" value="Unassembled WGS sequence"/>
</dbReference>
<dbReference type="GO" id="GO:0004713">
    <property type="term" value="F:protein tyrosine kinase activity"/>
    <property type="evidence" value="ECO:0007669"/>
    <property type="project" value="UniProtKB-KW"/>
</dbReference>
<evidence type="ECO:0000256" key="2">
    <source>
        <dbReference type="ARBA" id="ARBA00008883"/>
    </source>
</evidence>